<protein>
    <recommendedName>
        <fullName evidence="4">DUF4440 domain-containing protein</fullName>
    </recommendedName>
</protein>
<accession>A0A839EZR2</accession>
<dbReference type="AlphaFoldDB" id="A0A839EZR2"/>
<dbReference type="EMBL" id="JACGXL010000001">
    <property type="protein sequence ID" value="MBA8886390.1"/>
    <property type="molecule type" value="Genomic_DNA"/>
</dbReference>
<dbReference type="RefSeq" id="WP_182529476.1">
    <property type="nucleotide sequence ID" value="NZ_JACGXL010000001.1"/>
</dbReference>
<gene>
    <name evidence="2" type="ORF">FHW12_000581</name>
</gene>
<evidence type="ECO:0000313" key="3">
    <source>
        <dbReference type="Proteomes" id="UP000550401"/>
    </source>
</evidence>
<dbReference type="SUPFAM" id="SSF54427">
    <property type="entry name" value="NTF2-like"/>
    <property type="match status" value="1"/>
</dbReference>
<organism evidence="2 3">
    <name type="scientific">Dokdonella fugitiva</name>
    <dbReference type="NCBI Taxonomy" id="328517"/>
    <lineage>
        <taxon>Bacteria</taxon>
        <taxon>Pseudomonadati</taxon>
        <taxon>Pseudomonadota</taxon>
        <taxon>Gammaproteobacteria</taxon>
        <taxon>Lysobacterales</taxon>
        <taxon>Rhodanobacteraceae</taxon>
        <taxon>Dokdonella</taxon>
    </lineage>
</organism>
<evidence type="ECO:0000256" key="1">
    <source>
        <dbReference type="SAM" id="MobiDB-lite"/>
    </source>
</evidence>
<dbReference type="Proteomes" id="UP000550401">
    <property type="component" value="Unassembled WGS sequence"/>
</dbReference>
<dbReference type="Gene3D" id="3.10.450.50">
    <property type="match status" value="1"/>
</dbReference>
<reference evidence="2 3" key="1">
    <citation type="submission" date="2020-07" db="EMBL/GenBank/DDBJ databases">
        <title>Genomic Encyclopedia of Type Strains, Phase IV (KMG-V): Genome sequencing to study the core and pangenomes of soil and plant-associated prokaryotes.</title>
        <authorList>
            <person name="Whitman W."/>
        </authorList>
    </citation>
    <scope>NUCLEOTIDE SEQUENCE [LARGE SCALE GENOMIC DNA]</scope>
    <source>
        <strain evidence="2 3">RH2WT43</strain>
    </source>
</reference>
<dbReference type="InterPro" id="IPR032710">
    <property type="entry name" value="NTF2-like_dom_sf"/>
</dbReference>
<name>A0A839EZR2_9GAMM</name>
<proteinExistence type="predicted"/>
<comment type="caution">
    <text evidence="2">The sequence shown here is derived from an EMBL/GenBank/DDBJ whole genome shotgun (WGS) entry which is preliminary data.</text>
</comment>
<evidence type="ECO:0008006" key="4">
    <source>
        <dbReference type="Google" id="ProtNLM"/>
    </source>
</evidence>
<evidence type="ECO:0000313" key="2">
    <source>
        <dbReference type="EMBL" id="MBA8886390.1"/>
    </source>
</evidence>
<sequence>MLPANPSARSSINPILDQNGRVATPANGTSERPPRGVEFERLPPVQTAWDTGAVIGGVVHLGWTQDGKHQQRWIRIAHVWAKRDGTWRMTYTQVTRLP</sequence>
<keyword evidence="3" id="KW-1185">Reference proteome</keyword>
<feature type="region of interest" description="Disordered" evidence="1">
    <location>
        <begin position="1"/>
        <end position="38"/>
    </location>
</feature>